<reference evidence="1 2" key="1">
    <citation type="journal article" date="2016" name="Mol. Biol. Evol.">
        <title>Comparative Genomics of Early-Diverging Mushroom-Forming Fungi Provides Insights into the Origins of Lignocellulose Decay Capabilities.</title>
        <authorList>
            <person name="Nagy L.G."/>
            <person name="Riley R."/>
            <person name="Tritt A."/>
            <person name="Adam C."/>
            <person name="Daum C."/>
            <person name="Floudas D."/>
            <person name="Sun H."/>
            <person name="Yadav J.S."/>
            <person name="Pangilinan J."/>
            <person name="Larsson K.H."/>
            <person name="Matsuura K."/>
            <person name="Barry K."/>
            <person name="Labutti K."/>
            <person name="Kuo R."/>
            <person name="Ohm R.A."/>
            <person name="Bhattacharya S.S."/>
            <person name="Shirouzu T."/>
            <person name="Yoshinaga Y."/>
            <person name="Martin F.M."/>
            <person name="Grigoriev I.V."/>
            <person name="Hibbett D.S."/>
        </authorList>
    </citation>
    <scope>NUCLEOTIDE SEQUENCE [LARGE SCALE GENOMIC DNA]</scope>
    <source>
        <strain evidence="1 2">CBS 109695</strain>
    </source>
</reference>
<gene>
    <name evidence="1" type="ORF">FIBSPDRAFT_350575</name>
</gene>
<accession>A0A166PN31</accession>
<sequence>MESMRSAGPPAYPRLLSLSTACFLFQVTHQLASANHVVQLSGWRRRDPASSRLTRHRKWVRTVNGARAQLAVFYVIPRIPSQEQEQPGEGIIEDSILPPGRVDDITRSMAANWCCCWVSCLGLSVRTEPTQNRTDILSRLSHDDSDLTSTSLPPST</sequence>
<keyword evidence="2" id="KW-1185">Reference proteome</keyword>
<evidence type="ECO:0000313" key="2">
    <source>
        <dbReference type="Proteomes" id="UP000076532"/>
    </source>
</evidence>
<name>A0A166PN31_9AGAM</name>
<organism evidence="1 2">
    <name type="scientific">Athelia psychrophila</name>
    <dbReference type="NCBI Taxonomy" id="1759441"/>
    <lineage>
        <taxon>Eukaryota</taxon>
        <taxon>Fungi</taxon>
        <taxon>Dikarya</taxon>
        <taxon>Basidiomycota</taxon>
        <taxon>Agaricomycotina</taxon>
        <taxon>Agaricomycetes</taxon>
        <taxon>Agaricomycetidae</taxon>
        <taxon>Atheliales</taxon>
        <taxon>Atheliaceae</taxon>
        <taxon>Athelia</taxon>
    </lineage>
</organism>
<protein>
    <submittedName>
        <fullName evidence="1">Uncharacterized protein</fullName>
    </submittedName>
</protein>
<evidence type="ECO:0000313" key="1">
    <source>
        <dbReference type="EMBL" id="KZP26262.1"/>
    </source>
</evidence>
<dbReference type="EMBL" id="KV417515">
    <property type="protein sequence ID" value="KZP26262.1"/>
    <property type="molecule type" value="Genomic_DNA"/>
</dbReference>
<dbReference type="Proteomes" id="UP000076532">
    <property type="component" value="Unassembled WGS sequence"/>
</dbReference>
<proteinExistence type="predicted"/>
<dbReference type="AlphaFoldDB" id="A0A166PN31"/>